<feature type="binding site" evidence="6">
    <location>
        <position position="224"/>
    </location>
    <ligand>
        <name>FMN</name>
        <dbReference type="ChEBI" id="CHEBI:58210"/>
    </ligand>
</feature>
<keyword evidence="1 6" id="KW-0285">Flavoprotein</keyword>
<dbReference type="GO" id="GO:0016705">
    <property type="term" value="F:oxidoreductase activity, acting on paired donors, with incorporation or reduction of molecular oxygen"/>
    <property type="evidence" value="ECO:0007669"/>
    <property type="project" value="InterPro"/>
</dbReference>
<evidence type="ECO:0000256" key="2">
    <source>
        <dbReference type="ARBA" id="ARBA00022643"/>
    </source>
</evidence>
<gene>
    <name evidence="8" type="ORF">AYO28_19215</name>
</gene>
<organism evidence="8 9">
    <name type="scientific">Pseudomonas putida</name>
    <name type="common">Arthrobacter siderocapsulatus</name>
    <dbReference type="NCBI Taxonomy" id="303"/>
    <lineage>
        <taxon>Bacteria</taxon>
        <taxon>Pseudomonadati</taxon>
        <taxon>Pseudomonadota</taxon>
        <taxon>Gammaproteobacteria</taxon>
        <taxon>Pseudomonadales</taxon>
        <taxon>Pseudomonadaceae</taxon>
        <taxon>Pseudomonas</taxon>
    </lineage>
</organism>
<proteinExistence type="inferred from homology"/>
<feature type="binding site" evidence="6">
    <location>
        <position position="153"/>
    </location>
    <ligand>
        <name>FMN</name>
        <dbReference type="ChEBI" id="CHEBI:58210"/>
    </ligand>
</feature>
<keyword evidence="2 6" id="KW-0288">FMN</keyword>
<evidence type="ECO:0000256" key="1">
    <source>
        <dbReference type="ARBA" id="ARBA00022630"/>
    </source>
</evidence>
<dbReference type="NCBIfam" id="TIGR03860">
    <property type="entry name" value="FMN_nitrolo"/>
    <property type="match status" value="1"/>
</dbReference>
<dbReference type="EMBL" id="LUCV01000020">
    <property type="protein sequence ID" value="OAI92088.1"/>
    <property type="molecule type" value="Genomic_DNA"/>
</dbReference>
<dbReference type="RefSeq" id="WP_064303123.1">
    <property type="nucleotide sequence ID" value="NZ_LUCV01000020.1"/>
</dbReference>
<comment type="similarity">
    <text evidence="5">Belongs to the NtaA/SnaA/DszA monooxygenase family.</text>
</comment>
<feature type="binding site" evidence="6">
    <location>
        <position position="223"/>
    </location>
    <ligand>
        <name>FMN</name>
        <dbReference type="ChEBI" id="CHEBI:58210"/>
    </ligand>
</feature>
<evidence type="ECO:0000256" key="4">
    <source>
        <dbReference type="ARBA" id="ARBA00023033"/>
    </source>
</evidence>
<dbReference type="PANTHER" id="PTHR30011:SF16">
    <property type="entry name" value="C2H2 FINGER DOMAIN TRANSCRIPTION FACTOR (EUROFUNG)-RELATED"/>
    <property type="match status" value="1"/>
</dbReference>
<reference evidence="8 9" key="1">
    <citation type="submission" date="2016-03" db="EMBL/GenBank/DDBJ databases">
        <title>Draft Genome Assembly of Pseudomonas putida strain CBF10-2.</title>
        <authorList>
            <person name="Iyer R.S."/>
            <person name="Damania A."/>
        </authorList>
    </citation>
    <scope>NUCLEOTIDE SEQUENCE [LARGE SCALE GENOMIC DNA]</scope>
    <source>
        <strain evidence="8 9">CBF10-2</strain>
    </source>
</reference>
<dbReference type="AlphaFoldDB" id="A0A177SQ40"/>
<keyword evidence="3" id="KW-0560">Oxidoreductase</keyword>
<evidence type="ECO:0000313" key="8">
    <source>
        <dbReference type="EMBL" id="OAI92088.1"/>
    </source>
</evidence>
<dbReference type="Gene3D" id="3.20.20.30">
    <property type="entry name" value="Luciferase-like domain"/>
    <property type="match status" value="1"/>
</dbReference>
<feature type="binding site" evidence="6">
    <location>
        <position position="99"/>
    </location>
    <ligand>
        <name>FMN</name>
        <dbReference type="ChEBI" id="CHEBI:58210"/>
    </ligand>
</feature>
<dbReference type="InterPro" id="IPR011251">
    <property type="entry name" value="Luciferase-like_dom"/>
</dbReference>
<accession>A0A177SQ40</accession>
<comment type="caution">
    <text evidence="8">The sequence shown here is derived from an EMBL/GenBank/DDBJ whole genome shotgun (WGS) entry which is preliminary data.</text>
</comment>
<evidence type="ECO:0000256" key="6">
    <source>
        <dbReference type="PIRSR" id="PIRSR000337-1"/>
    </source>
</evidence>
<feature type="binding site" evidence="6">
    <location>
        <position position="59"/>
    </location>
    <ligand>
        <name>FMN</name>
        <dbReference type="ChEBI" id="CHEBI:58210"/>
    </ligand>
</feature>
<evidence type="ECO:0000259" key="7">
    <source>
        <dbReference type="Pfam" id="PF00296"/>
    </source>
</evidence>
<protein>
    <submittedName>
        <fullName evidence="8">Nitrilotriacetate monooxygenase</fullName>
    </submittedName>
</protein>
<sequence length="443" mass="48282">MSKTPRQMSLGAFLMATGHHVAAWRHPNVPANAGLDIKHYRHLARVAEDACFDALFVADSVAAAEGEIASRMARSDHFEPLTLLSALSGVTERIGLVGTATTTYNEPYHIARKFASLDHLSGGRAGWNLVTSDAAAEARNFGLDEHIGHADRYLRAREFHDVVVGLWDSWADDAFVRDKKSGTYYKPDSVRLLNHEGEHFKVRGPLNVARTPQGRPVVVQAGSSPAGLDLAARTADVVFTAQTSLAAAQAFYADLKGRLAAYGRDRDSLKIMPGVFVVTGTSQAEAEDKFAGFQELVEPEVGIALLGRMLGNFDLSGYPQDGPLPELPLTDSGQRSRQRLLSELAERENLNLAQLGRRIAGGRGHHSLIGTAAQIADQLQEWFENAAADGFNVLVPHLPGGLEDVANHVVPELQRRGLFRTRYEGTTLREHLGLSRPNNPYFS</sequence>
<dbReference type="Proteomes" id="UP000077752">
    <property type="component" value="Unassembled WGS sequence"/>
</dbReference>
<dbReference type="GO" id="GO:0004497">
    <property type="term" value="F:monooxygenase activity"/>
    <property type="evidence" value="ECO:0007669"/>
    <property type="project" value="UniProtKB-KW"/>
</dbReference>
<dbReference type="Pfam" id="PF00296">
    <property type="entry name" value="Bac_luciferase"/>
    <property type="match status" value="1"/>
</dbReference>
<dbReference type="PIRSF" id="PIRSF000337">
    <property type="entry name" value="NTA_MOA"/>
    <property type="match status" value="1"/>
</dbReference>
<evidence type="ECO:0000256" key="5">
    <source>
        <dbReference type="ARBA" id="ARBA00033748"/>
    </source>
</evidence>
<dbReference type="CDD" id="cd01095">
    <property type="entry name" value="Nitrilotriacetate_monoxgenase"/>
    <property type="match status" value="1"/>
</dbReference>
<dbReference type="PANTHER" id="PTHR30011">
    <property type="entry name" value="ALKANESULFONATE MONOOXYGENASE-RELATED"/>
    <property type="match status" value="1"/>
</dbReference>
<feature type="binding site" evidence="6">
    <location>
        <position position="149"/>
    </location>
    <ligand>
        <name>FMN</name>
        <dbReference type="ChEBI" id="CHEBI:58210"/>
    </ligand>
</feature>
<dbReference type="InterPro" id="IPR051260">
    <property type="entry name" value="Diverse_substr_monoxygenases"/>
</dbReference>
<feature type="domain" description="Luciferase-like" evidence="7">
    <location>
        <begin position="21"/>
        <end position="388"/>
    </location>
</feature>
<dbReference type="InterPro" id="IPR036661">
    <property type="entry name" value="Luciferase-like_sf"/>
</dbReference>
<name>A0A177SQ40_PSEPU</name>
<dbReference type="SUPFAM" id="SSF51679">
    <property type="entry name" value="Bacterial luciferase-like"/>
    <property type="match status" value="1"/>
</dbReference>
<keyword evidence="4 8" id="KW-0503">Monooxygenase</keyword>
<evidence type="ECO:0000256" key="3">
    <source>
        <dbReference type="ARBA" id="ARBA00023002"/>
    </source>
</evidence>
<dbReference type="InterPro" id="IPR016215">
    <property type="entry name" value="NTA_MOA"/>
</dbReference>
<evidence type="ECO:0000313" key="9">
    <source>
        <dbReference type="Proteomes" id="UP000077752"/>
    </source>
</evidence>